<dbReference type="EMBL" id="JACOPV010000012">
    <property type="protein sequence ID" value="MBM5459618.1"/>
    <property type="molecule type" value="Genomic_DNA"/>
</dbReference>
<dbReference type="RefSeq" id="WP_203478617.1">
    <property type="nucleotide sequence ID" value="NZ_JACOPV010000012.1"/>
</dbReference>
<evidence type="ECO:0000313" key="2">
    <source>
        <dbReference type="Proteomes" id="UP000745663"/>
    </source>
</evidence>
<organism evidence="1 2">
    <name type="scientific">Pseudomonas arcuscaelestis</name>
    <dbReference type="NCBI Taxonomy" id="2710591"/>
    <lineage>
        <taxon>Bacteria</taxon>
        <taxon>Pseudomonadati</taxon>
        <taxon>Pseudomonadota</taxon>
        <taxon>Gammaproteobacteria</taxon>
        <taxon>Pseudomonadales</taxon>
        <taxon>Pseudomonadaceae</taxon>
        <taxon>Pseudomonas</taxon>
    </lineage>
</organism>
<evidence type="ECO:0000313" key="1">
    <source>
        <dbReference type="EMBL" id="MBM5459618.1"/>
    </source>
</evidence>
<comment type="caution">
    <text evidence="1">The sequence shown here is derived from an EMBL/GenBank/DDBJ whole genome shotgun (WGS) entry which is preliminary data.</text>
</comment>
<name>A0ABS2C199_9PSED</name>
<protein>
    <submittedName>
        <fullName evidence="1">Uncharacterized protein</fullName>
    </submittedName>
</protein>
<dbReference type="Proteomes" id="UP000745663">
    <property type="component" value="Unassembled WGS sequence"/>
</dbReference>
<reference evidence="1 2" key="1">
    <citation type="submission" date="2020-08" db="EMBL/GenBank/DDBJ databases">
        <title>Description of novel Pseudomonas species.</title>
        <authorList>
            <person name="Duman M."/>
            <person name="Mulet M."/>
            <person name="Altun S."/>
            <person name="Saticioglu I.B."/>
            <person name="Lalucat J."/>
            <person name="Garcia-Valdes E."/>
        </authorList>
    </citation>
    <scope>NUCLEOTIDE SEQUENCE [LARGE SCALE GENOMIC DNA]</scope>
    <source>
        <strain evidence="1 2">P66</strain>
    </source>
</reference>
<proteinExistence type="predicted"/>
<keyword evidence="2" id="KW-1185">Reference proteome</keyword>
<gene>
    <name evidence="1" type="ORF">H8F21_18810</name>
</gene>
<accession>A0ABS2C199</accession>
<sequence length="444" mass="48378">MIKQSVATQTVASLWSQLHAVGPLGTPARNTAFEVGEVSGERVVVHTGKSAKTKVVIPRRAFEAALGYLIDHEHHAGNPCEIAAADAPEKAGPLCQASRLLPSGKYGVRNITYVLPILQRLGVVDINPKKPSSVWLVKQADFNVLDSSAGETLVVDPGAGLLTPNQQAFADYLIGLWSGASAPFVHRYAVTHHPAWITWKAQAKGRDWWCETLRQAAEHYSWYEAPAPDDFASIASRLRDALAANDCAAAQQACEAVFAWGNVALGKDGGSRDWINAHVARATLCQSILRAVELLQPDCQQSLQAFDGERLLMNSAMTKIYAAADPHNIIIYDGRVGAALGLLARRWLATSTERSVPQDLAFCWGGKRDDPLDTRNPSQGNFKFSKLGYSAPQIQHWADLVRISNRILRQVVSTLRAQGESVRLLDLERALFMVGYNVVGGETL</sequence>